<evidence type="ECO:0000313" key="3">
    <source>
        <dbReference type="Proteomes" id="UP000005239"/>
    </source>
</evidence>
<evidence type="ECO:0000313" key="2">
    <source>
        <dbReference type="EnsemblMetazoa" id="PPA44978.1"/>
    </source>
</evidence>
<sequence length="95" mass="10544">MRQIQPQQQQDRPHPSEEPSCHRHLRSCGVNNARVPLATQKKKKRRTEEGLLDGPQLQQKGGGADDDRLFDAAAAAVLLSMMASRSGEIDLREGE</sequence>
<organism evidence="2 3">
    <name type="scientific">Pristionchus pacificus</name>
    <name type="common">Parasitic nematode worm</name>
    <dbReference type="NCBI Taxonomy" id="54126"/>
    <lineage>
        <taxon>Eukaryota</taxon>
        <taxon>Metazoa</taxon>
        <taxon>Ecdysozoa</taxon>
        <taxon>Nematoda</taxon>
        <taxon>Chromadorea</taxon>
        <taxon>Rhabditida</taxon>
        <taxon>Rhabditina</taxon>
        <taxon>Diplogasteromorpha</taxon>
        <taxon>Diplogasteroidea</taxon>
        <taxon>Neodiplogasteridae</taxon>
        <taxon>Pristionchus</taxon>
    </lineage>
</organism>
<proteinExistence type="predicted"/>
<gene>
    <name evidence="2" type="primary">WBGene00283347</name>
</gene>
<protein>
    <submittedName>
        <fullName evidence="2">Uncharacterized protein</fullName>
    </submittedName>
</protein>
<reference evidence="2" key="2">
    <citation type="submission" date="2022-06" db="UniProtKB">
        <authorList>
            <consortium name="EnsemblMetazoa"/>
        </authorList>
    </citation>
    <scope>IDENTIFICATION</scope>
    <source>
        <strain evidence="2">PS312</strain>
    </source>
</reference>
<dbReference type="AlphaFoldDB" id="A0A2A6CBW6"/>
<accession>A0A8R1Z3Y0</accession>
<dbReference type="Proteomes" id="UP000005239">
    <property type="component" value="Unassembled WGS sequence"/>
</dbReference>
<feature type="compositionally biased region" description="Low complexity" evidence="1">
    <location>
        <begin position="1"/>
        <end position="10"/>
    </location>
</feature>
<evidence type="ECO:0000256" key="1">
    <source>
        <dbReference type="SAM" id="MobiDB-lite"/>
    </source>
</evidence>
<name>A0A2A6CBW6_PRIPA</name>
<reference evidence="3" key="1">
    <citation type="journal article" date="2008" name="Nat. Genet.">
        <title>The Pristionchus pacificus genome provides a unique perspective on nematode lifestyle and parasitism.</title>
        <authorList>
            <person name="Dieterich C."/>
            <person name="Clifton S.W."/>
            <person name="Schuster L.N."/>
            <person name="Chinwalla A."/>
            <person name="Delehaunty K."/>
            <person name="Dinkelacker I."/>
            <person name="Fulton L."/>
            <person name="Fulton R."/>
            <person name="Godfrey J."/>
            <person name="Minx P."/>
            <person name="Mitreva M."/>
            <person name="Roeseler W."/>
            <person name="Tian H."/>
            <person name="Witte H."/>
            <person name="Yang S.P."/>
            <person name="Wilson R.K."/>
            <person name="Sommer R.J."/>
        </authorList>
    </citation>
    <scope>NUCLEOTIDE SEQUENCE [LARGE SCALE GENOMIC DNA]</scope>
    <source>
        <strain evidence="3">PS312</strain>
    </source>
</reference>
<feature type="compositionally biased region" description="Basic and acidic residues" evidence="1">
    <location>
        <begin position="11"/>
        <end position="21"/>
    </location>
</feature>
<accession>A0A2A6CBW6</accession>
<dbReference type="EnsemblMetazoa" id="PPA44978.1">
    <property type="protein sequence ID" value="PPA44978.1"/>
    <property type="gene ID" value="WBGene00283347"/>
</dbReference>
<keyword evidence="3" id="KW-1185">Reference proteome</keyword>
<feature type="region of interest" description="Disordered" evidence="1">
    <location>
        <begin position="1"/>
        <end position="65"/>
    </location>
</feature>